<sequence length="75" mass="8286">MMNGQGMGGFGGMGITWMLLIGIILIIAAIILMKAFNSNTSNKPSSSLDSLKERLARGEISEEEYDRLKKKLEEH</sequence>
<protein>
    <submittedName>
        <fullName evidence="3">Membrane protein</fullName>
    </submittedName>
</protein>
<reference evidence="3 4" key="1">
    <citation type="submission" date="2013-08" db="EMBL/GenBank/DDBJ databases">
        <title>Genome of Pontibacillus chungwhensis.</title>
        <authorList>
            <person name="Wang Q."/>
            <person name="Wang G."/>
        </authorList>
    </citation>
    <scope>NUCLEOTIDE SEQUENCE [LARGE SCALE GENOMIC DNA]</scope>
    <source>
        <strain evidence="3 4">BH030062</strain>
    </source>
</reference>
<comment type="caution">
    <text evidence="3">The sequence shown here is derived from an EMBL/GenBank/DDBJ whole genome shotgun (WGS) entry which is preliminary data.</text>
</comment>
<dbReference type="EMBL" id="AVBG01000014">
    <property type="protein sequence ID" value="KGP90244.1"/>
    <property type="molecule type" value="Genomic_DNA"/>
</dbReference>
<keyword evidence="1" id="KW-0812">Transmembrane</keyword>
<dbReference type="OrthoDB" id="48047at2"/>
<proteinExistence type="predicted"/>
<dbReference type="InterPro" id="IPR018649">
    <property type="entry name" value="SHOCT"/>
</dbReference>
<dbReference type="AlphaFoldDB" id="A0A0A2UQM3"/>
<organism evidence="3 4">
    <name type="scientific">Pontibacillus chungwhensis BH030062</name>
    <dbReference type="NCBI Taxonomy" id="1385513"/>
    <lineage>
        <taxon>Bacteria</taxon>
        <taxon>Bacillati</taxon>
        <taxon>Bacillota</taxon>
        <taxon>Bacilli</taxon>
        <taxon>Bacillales</taxon>
        <taxon>Bacillaceae</taxon>
        <taxon>Pontibacillus</taxon>
    </lineage>
</organism>
<feature type="transmembrane region" description="Helical" evidence="1">
    <location>
        <begin position="12"/>
        <end position="33"/>
    </location>
</feature>
<dbReference type="STRING" id="1385513.N780_05940"/>
<dbReference type="Proteomes" id="UP000030153">
    <property type="component" value="Unassembled WGS sequence"/>
</dbReference>
<keyword evidence="4" id="KW-1185">Reference proteome</keyword>
<dbReference type="RefSeq" id="WP_036786332.1">
    <property type="nucleotide sequence ID" value="NZ_AVBG01000014.1"/>
</dbReference>
<evidence type="ECO:0000313" key="3">
    <source>
        <dbReference type="EMBL" id="KGP90244.1"/>
    </source>
</evidence>
<evidence type="ECO:0000256" key="1">
    <source>
        <dbReference type="SAM" id="Phobius"/>
    </source>
</evidence>
<gene>
    <name evidence="3" type="ORF">N780_05940</name>
</gene>
<dbReference type="Pfam" id="PF09851">
    <property type="entry name" value="SHOCT"/>
    <property type="match status" value="1"/>
</dbReference>
<evidence type="ECO:0000313" key="4">
    <source>
        <dbReference type="Proteomes" id="UP000030153"/>
    </source>
</evidence>
<feature type="domain" description="SHOCT" evidence="2">
    <location>
        <begin position="48"/>
        <end position="72"/>
    </location>
</feature>
<accession>A0A0A2UQM3</accession>
<keyword evidence="1" id="KW-0472">Membrane</keyword>
<dbReference type="eggNOG" id="ENOG5030KYB">
    <property type="taxonomic scope" value="Bacteria"/>
</dbReference>
<keyword evidence="1" id="KW-1133">Transmembrane helix</keyword>
<name>A0A0A2UQM3_9BACI</name>
<evidence type="ECO:0000259" key="2">
    <source>
        <dbReference type="Pfam" id="PF09851"/>
    </source>
</evidence>